<dbReference type="InterPro" id="IPR019804">
    <property type="entry name" value="Ras_G-nucl-exch_fac_CS"/>
</dbReference>
<dbReference type="InterPro" id="IPR000651">
    <property type="entry name" value="Ras-like_Gua-exchang_fac_N"/>
</dbReference>
<dbReference type="SUPFAM" id="SSF46785">
    <property type="entry name" value="Winged helix' DNA-binding domain"/>
    <property type="match status" value="1"/>
</dbReference>
<dbReference type="SUPFAM" id="SSF54236">
    <property type="entry name" value="Ubiquitin-like"/>
    <property type="match status" value="1"/>
</dbReference>
<feature type="domain" description="N-terminal Ras-GEF" evidence="8">
    <location>
        <begin position="436"/>
        <end position="594"/>
    </location>
</feature>
<accession>A0A3S3PDH1</accession>
<reference evidence="9 12" key="1">
    <citation type="journal article" date="2018" name="Gigascience">
        <title>Genomes of trombidid mites reveal novel predicted allergens and laterally-transferred genes associated with secondary metabolism.</title>
        <authorList>
            <person name="Dong X."/>
            <person name="Chaisiri K."/>
            <person name="Xia D."/>
            <person name="Armstrong S.D."/>
            <person name="Fang Y."/>
            <person name="Donnelly M.J."/>
            <person name="Kadowaki T."/>
            <person name="McGarry J.W."/>
            <person name="Darby A.C."/>
            <person name="Makepeace B.L."/>
        </authorList>
    </citation>
    <scope>NUCLEOTIDE SEQUENCE [LARGE SCALE GENOMIC DNA]</scope>
    <source>
        <strain evidence="9">UoL-WK</strain>
    </source>
</reference>
<comment type="similarity">
    <text evidence="1">Belongs to the RAPGEF2 family.</text>
</comment>
<protein>
    <submittedName>
        <fullName evidence="9">Rap guanine nucleotide exchange factor 4-like protein</fullName>
    </submittedName>
</protein>
<evidence type="ECO:0000256" key="3">
    <source>
        <dbReference type="PROSITE-ProRule" id="PRU00168"/>
    </source>
</evidence>
<dbReference type="Gene3D" id="1.20.870.10">
    <property type="entry name" value="Son of sevenless (SoS) protein Chain: S domain 1"/>
    <property type="match status" value="1"/>
</dbReference>
<dbReference type="AlphaFoldDB" id="A0A3S3PDH1"/>
<evidence type="ECO:0000313" key="9">
    <source>
        <dbReference type="EMBL" id="RWS06253.1"/>
    </source>
</evidence>
<dbReference type="InterPro" id="IPR000595">
    <property type="entry name" value="cNMP-bd_dom"/>
</dbReference>
<dbReference type="GO" id="GO:0005085">
    <property type="term" value="F:guanyl-nucleotide exchange factor activity"/>
    <property type="evidence" value="ECO:0007669"/>
    <property type="project" value="UniProtKB-KW"/>
</dbReference>
<dbReference type="SMART" id="SM00147">
    <property type="entry name" value="RasGEF"/>
    <property type="match status" value="1"/>
</dbReference>
<gene>
    <name evidence="10" type="ORF">B4U79_04323</name>
    <name evidence="9" type="ORF">B4U79_05000</name>
    <name evidence="11" type="ORF">B4U79_05722</name>
</gene>
<dbReference type="PROSITE" id="PS50212">
    <property type="entry name" value="RASGEF_NTER"/>
    <property type="match status" value="1"/>
</dbReference>
<dbReference type="SMART" id="SM00049">
    <property type="entry name" value="DEP"/>
    <property type="match status" value="1"/>
</dbReference>
<dbReference type="PANTHER" id="PTHR23113:SF327">
    <property type="entry name" value="EXCHANGE PROTEIN DIRECTLY ACTIVATED BY CAMP, ISOFORM E"/>
    <property type="match status" value="1"/>
</dbReference>
<dbReference type="InterPro" id="IPR001895">
    <property type="entry name" value="RASGEF_cat_dom"/>
</dbReference>
<evidence type="ECO:0000313" key="11">
    <source>
        <dbReference type="EMBL" id="RWS06423.1"/>
    </source>
</evidence>
<dbReference type="OrthoDB" id="21144at2759"/>
<dbReference type="PROSITE" id="PS50042">
    <property type="entry name" value="CNMP_BINDING_3"/>
    <property type="match status" value="2"/>
</dbReference>
<keyword evidence="2 3" id="KW-0344">Guanine-nucleotide releasing factor</keyword>
<dbReference type="SMART" id="SM00229">
    <property type="entry name" value="RasGEFN"/>
    <property type="match status" value="1"/>
</dbReference>
<dbReference type="CDD" id="cd00038">
    <property type="entry name" value="CAP_ED"/>
    <property type="match status" value="2"/>
</dbReference>
<dbReference type="InterPro" id="IPR029071">
    <property type="entry name" value="Ubiquitin-like_domsf"/>
</dbReference>
<dbReference type="Gene3D" id="3.10.20.90">
    <property type="entry name" value="Phosphatidylinositol 3-kinase Catalytic Subunit, Chain A, domain 1"/>
    <property type="match status" value="1"/>
</dbReference>
<name>A0A3S3PDH1_9ACAR</name>
<dbReference type="SMART" id="SM00100">
    <property type="entry name" value="cNMP"/>
    <property type="match status" value="1"/>
</dbReference>
<dbReference type="PROSITE" id="PS50009">
    <property type="entry name" value="RASGEF_CAT"/>
    <property type="match status" value="1"/>
</dbReference>
<dbReference type="GO" id="GO:0005886">
    <property type="term" value="C:plasma membrane"/>
    <property type="evidence" value="ECO:0007669"/>
    <property type="project" value="TreeGrafter"/>
</dbReference>
<dbReference type="InterPro" id="IPR036390">
    <property type="entry name" value="WH_DNA-bd_sf"/>
</dbReference>
<dbReference type="InterPro" id="IPR014710">
    <property type="entry name" value="RmlC-like_jellyroll"/>
</dbReference>
<evidence type="ECO:0000259" key="5">
    <source>
        <dbReference type="PROSITE" id="PS50042"/>
    </source>
</evidence>
<dbReference type="CDD" id="cd00155">
    <property type="entry name" value="RasGEF"/>
    <property type="match status" value="1"/>
</dbReference>
<evidence type="ECO:0000313" key="12">
    <source>
        <dbReference type="Proteomes" id="UP000285301"/>
    </source>
</evidence>
<evidence type="ECO:0000259" key="6">
    <source>
        <dbReference type="PROSITE" id="PS50186"/>
    </source>
</evidence>
<dbReference type="InterPro" id="IPR023578">
    <property type="entry name" value="Ras_GEF_dom_sf"/>
</dbReference>
<dbReference type="InterPro" id="IPR036964">
    <property type="entry name" value="RASGEF_cat_dom_sf"/>
</dbReference>
<dbReference type="PROSITE" id="PS50186">
    <property type="entry name" value="DEP"/>
    <property type="match status" value="1"/>
</dbReference>
<feature type="non-terminal residue" evidence="9">
    <location>
        <position position="1"/>
    </location>
</feature>
<feature type="domain" description="Ras-associating" evidence="7">
    <location>
        <begin position="657"/>
        <end position="739"/>
    </location>
</feature>
<dbReference type="Gene3D" id="1.10.840.10">
    <property type="entry name" value="Ras guanine-nucleotide exchange factors catalytic domain"/>
    <property type="match status" value="1"/>
</dbReference>
<dbReference type="GO" id="GO:0007265">
    <property type="term" value="P:Ras protein signal transduction"/>
    <property type="evidence" value="ECO:0007669"/>
    <property type="project" value="TreeGrafter"/>
</dbReference>
<evidence type="ECO:0000259" key="7">
    <source>
        <dbReference type="PROSITE" id="PS50200"/>
    </source>
</evidence>
<dbReference type="Pfam" id="PF00027">
    <property type="entry name" value="cNMP_binding"/>
    <property type="match status" value="2"/>
</dbReference>
<dbReference type="PRINTS" id="PR00103">
    <property type="entry name" value="CAMPKINASE"/>
</dbReference>
<dbReference type="SUPFAM" id="SSF51206">
    <property type="entry name" value="cAMP-binding domain-like"/>
    <property type="match status" value="2"/>
</dbReference>
<feature type="domain" description="DEP" evidence="6">
    <location>
        <begin position="169"/>
        <end position="228"/>
    </location>
</feature>
<dbReference type="Gene3D" id="1.10.10.10">
    <property type="entry name" value="Winged helix-like DNA-binding domain superfamily/Winged helix DNA-binding domain"/>
    <property type="match status" value="1"/>
</dbReference>
<dbReference type="InterPro" id="IPR008937">
    <property type="entry name" value="Ras-like_GEF"/>
</dbReference>
<sequence length="1019" mass="116776">IVSVHFRFSSKDVVTLCTLGVGNAFGESVLSGKPHSVSVVTNEACTLLRVRREEFQDIWQKNSHLMEDIVSPFNNLNTSLNKPYLNNGTQASSLENASFDSSGVIDVGAELVNDKNSLVERRANVSLSITKEPSSQILRIGWVLRTIILVQAPQLIRDRKFNLHTVCRKCMVGSELVDWLMSVSSTTPIRIHSRSQAAAMWQPLVEEGVLCSVSNECQFLDKYVFYRFWFDGEGIQKPPAFPTDDERRIAENELHQSLAILYQLAPDAMFRLILRKPKHERSNEEIDAVYEELMHIKALSHLTSSVKRELASVISFESHHKQGTVLFNQGDVGQSWYVILRGSVNVMIIGKGIVCTLNEGDDFGKLALVNDAPRAATIITNEDNCHFLRVDKEDFNRILRDVEANTVRLKEHGKDVLLLQRIPGKVQPANGSGSHYKYTVMAGTPEKMLEHLLETRIDVLNDPDIGIKNSQQHQQGASSLSPSVFDSSTTSDTFLEDFLLTRIIFLPTPMLCKHLMKHYQIDKINSRQEREFIIANKRRVIRFMNAWSSVVRESFFDDQQVKNFLNELNEALKQDAKKYERAFDEEVLLMDTLMHVIQRYDEDCELRGVQKWKADLPGPIRRLSVNGIHDHIITITMNNNNEVLTLNKKVNRIRPKDEIIFRIYCADHTYTTLKTTVDTTASVIKTLSADKLSLCKDEGELILAEVKSSGERFLFKDTEVSIQTGLSVNGKIFISLIDHIDALTPLPEQEGPKESNSQLLDDVTTQEIAVHLTQYAWSLFENVHEYELIYQVFGRHNFGQITANLDVFLRHFNEIQYWVVTEIVLTTNLSRRVQLLRKFIKVAELCKEYQNLNTFFAITMGLSNIAVSRLSQTWERLPNKLKRTFSQYESLIDPSRNHRRYRVFLSKLEPPIIPFTPLLLKDMTFAHEGNKTFLDKGLINFEKMQMISQTLRIIRYCRSRPMKLEIQTKNVGNAITSSSSSPSKKQLSMKIHQYIRELKVIDNQRLLTQYSHALEHRKS</sequence>
<organism evidence="9 12">
    <name type="scientific">Dinothrombium tinctorium</name>
    <dbReference type="NCBI Taxonomy" id="1965070"/>
    <lineage>
        <taxon>Eukaryota</taxon>
        <taxon>Metazoa</taxon>
        <taxon>Ecdysozoa</taxon>
        <taxon>Arthropoda</taxon>
        <taxon>Chelicerata</taxon>
        <taxon>Arachnida</taxon>
        <taxon>Acari</taxon>
        <taxon>Acariformes</taxon>
        <taxon>Trombidiformes</taxon>
        <taxon>Prostigmata</taxon>
        <taxon>Anystina</taxon>
        <taxon>Parasitengona</taxon>
        <taxon>Trombidioidea</taxon>
        <taxon>Trombidiidae</taxon>
        <taxon>Dinothrombium</taxon>
    </lineage>
</organism>
<comment type="caution">
    <text evidence="9">The sequence shown here is derived from an EMBL/GenBank/DDBJ whole genome shotgun (WGS) entry which is preliminary data.</text>
</comment>
<reference evidence="9" key="2">
    <citation type="submission" date="2018-11" db="EMBL/GenBank/DDBJ databases">
        <title>Trombidioid mite genomics.</title>
        <authorList>
            <person name="Dong X."/>
        </authorList>
    </citation>
    <scope>NUCLEOTIDE SEQUENCE</scope>
    <source>
        <strain evidence="9">UoL-WK</strain>
    </source>
</reference>
<dbReference type="Gene3D" id="2.60.120.10">
    <property type="entry name" value="Jelly Rolls"/>
    <property type="match status" value="2"/>
</dbReference>
<dbReference type="Pfam" id="PF00617">
    <property type="entry name" value="RasGEF"/>
    <property type="match status" value="1"/>
</dbReference>
<dbReference type="InterPro" id="IPR000591">
    <property type="entry name" value="DEP_dom"/>
</dbReference>
<feature type="domain" description="Cyclic nucleotide-binding" evidence="5">
    <location>
        <begin position="298"/>
        <end position="399"/>
    </location>
</feature>
<dbReference type="Proteomes" id="UP000285301">
    <property type="component" value="Unassembled WGS sequence"/>
</dbReference>
<keyword evidence="12" id="KW-1185">Reference proteome</keyword>
<dbReference type="PROSITE" id="PS50200">
    <property type="entry name" value="RA"/>
    <property type="match status" value="1"/>
</dbReference>
<dbReference type="EMBL" id="NCKU01004154">
    <property type="protein sequence ID" value="RWS06373.1"/>
    <property type="molecule type" value="Genomic_DNA"/>
</dbReference>
<evidence type="ECO:0000313" key="10">
    <source>
        <dbReference type="EMBL" id="RWS06373.1"/>
    </source>
</evidence>
<feature type="domain" description="Ras-GEF" evidence="4">
    <location>
        <begin position="764"/>
        <end position="994"/>
    </location>
</feature>
<dbReference type="InterPro" id="IPR036388">
    <property type="entry name" value="WH-like_DNA-bd_sf"/>
</dbReference>
<evidence type="ECO:0000259" key="8">
    <source>
        <dbReference type="PROSITE" id="PS50212"/>
    </source>
</evidence>
<dbReference type="Pfam" id="PF00610">
    <property type="entry name" value="DEP"/>
    <property type="match status" value="1"/>
</dbReference>
<dbReference type="PROSITE" id="PS00720">
    <property type="entry name" value="RASGEF"/>
    <property type="match status" value="1"/>
</dbReference>
<evidence type="ECO:0000256" key="1">
    <source>
        <dbReference type="ARBA" id="ARBA00010829"/>
    </source>
</evidence>
<dbReference type="EMBL" id="NCKU01004242">
    <property type="protein sequence ID" value="RWS06253.1"/>
    <property type="molecule type" value="Genomic_DNA"/>
</dbReference>
<feature type="domain" description="Cyclic nucleotide-binding" evidence="5">
    <location>
        <begin position="1"/>
        <end position="76"/>
    </location>
</feature>
<dbReference type="SUPFAM" id="SSF48366">
    <property type="entry name" value="Ras GEF"/>
    <property type="match status" value="1"/>
</dbReference>
<dbReference type="EMBL" id="NCKU01004120">
    <property type="protein sequence ID" value="RWS06423.1"/>
    <property type="molecule type" value="Genomic_DNA"/>
</dbReference>
<dbReference type="Gene3D" id="1.10.8.1240">
    <property type="match status" value="1"/>
</dbReference>
<proteinExistence type="inferred from homology"/>
<dbReference type="STRING" id="1965070.A0A3S3PDH1"/>
<dbReference type="InterPro" id="IPR018490">
    <property type="entry name" value="cNMP-bd_dom_sf"/>
</dbReference>
<dbReference type="PANTHER" id="PTHR23113">
    <property type="entry name" value="GUANINE NUCLEOTIDE EXCHANGE FACTOR"/>
    <property type="match status" value="1"/>
</dbReference>
<dbReference type="InterPro" id="IPR000159">
    <property type="entry name" value="RA_dom"/>
</dbReference>
<evidence type="ECO:0000256" key="2">
    <source>
        <dbReference type="ARBA" id="ARBA00022658"/>
    </source>
</evidence>
<evidence type="ECO:0000259" key="4">
    <source>
        <dbReference type="PROSITE" id="PS50009"/>
    </source>
</evidence>